<dbReference type="GO" id="GO:0016853">
    <property type="term" value="F:isomerase activity"/>
    <property type="evidence" value="ECO:0007669"/>
    <property type="project" value="UniProtKB-KW"/>
</dbReference>
<comment type="similarity">
    <text evidence="1">Belongs to the cysteine dioxygenase family.</text>
</comment>
<evidence type="ECO:0000256" key="1">
    <source>
        <dbReference type="ARBA" id="ARBA00006622"/>
    </source>
</evidence>
<dbReference type="EMBL" id="PXZM01000001">
    <property type="protein sequence ID" value="PSK01032.1"/>
    <property type="molecule type" value="Genomic_DNA"/>
</dbReference>
<accession>A0A2P7VP87</accession>
<dbReference type="OrthoDB" id="7059163at2"/>
<feature type="binding site" evidence="2">
    <location>
        <position position="126"/>
    </location>
    <ligand>
        <name>Fe cation</name>
        <dbReference type="ChEBI" id="CHEBI:24875"/>
        <note>catalytic</note>
    </ligand>
</feature>
<sequence>MNLERLEQVFGSLVSPTPAQLRHALVSLSPCMEQLGPYIPEPLDLPYGRKVLFSTPHVEVVLIHLPTDQESIPHNHGDSFGWEWVVSGTLTNMIYVQTNNENEVQRAQTTHVSTDECYFVESGEIHAIRNNGQSPVISVNVYSPPLRNCRQYGLFQPNPSY</sequence>
<dbReference type="GO" id="GO:0016702">
    <property type="term" value="F:oxidoreductase activity, acting on single donors with incorporation of molecular oxygen, incorporation of two atoms of oxygen"/>
    <property type="evidence" value="ECO:0007669"/>
    <property type="project" value="InterPro"/>
</dbReference>
<feature type="binding site" evidence="2">
    <location>
        <position position="76"/>
    </location>
    <ligand>
        <name>Fe cation</name>
        <dbReference type="ChEBI" id="CHEBI:24875"/>
        <note>catalytic</note>
    </ligand>
</feature>
<evidence type="ECO:0000313" key="4">
    <source>
        <dbReference type="Proteomes" id="UP000240419"/>
    </source>
</evidence>
<dbReference type="InterPro" id="IPR014710">
    <property type="entry name" value="RmlC-like_jellyroll"/>
</dbReference>
<proteinExistence type="inferred from homology"/>
<gene>
    <name evidence="3" type="ORF">C7R93_00940</name>
</gene>
<dbReference type="CDD" id="cd10548">
    <property type="entry name" value="cupin_CDO"/>
    <property type="match status" value="1"/>
</dbReference>
<dbReference type="Gene3D" id="2.60.120.10">
    <property type="entry name" value="Jelly Rolls"/>
    <property type="match status" value="1"/>
</dbReference>
<keyword evidence="3" id="KW-0413">Isomerase</keyword>
<dbReference type="Proteomes" id="UP000240419">
    <property type="component" value="Unassembled WGS sequence"/>
</dbReference>
<protein>
    <submittedName>
        <fullName evidence="3">Mannose-6-phosphate isomerase</fullName>
    </submittedName>
</protein>
<dbReference type="Pfam" id="PF05995">
    <property type="entry name" value="CDO_I"/>
    <property type="match status" value="1"/>
</dbReference>
<reference evidence="3 4" key="1">
    <citation type="submission" date="2018-03" db="EMBL/GenBank/DDBJ databases">
        <title>Brevisbacillus phylogenomics.</title>
        <authorList>
            <person name="Dunlap C."/>
        </authorList>
    </citation>
    <scope>NUCLEOTIDE SEQUENCE [LARGE SCALE GENOMIC DNA]</scope>
    <source>
        <strain evidence="3 4">NRRL NRS-1210</strain>
    </source>
</reference>
<dbReference type="InterPro" id="IPR011051">
    <property type="entry name" value="RmlC_Cupin_sf"/>
</dbReference>
<dbReference type="RefSeq" id="WP_106837050.1">
    <property type="nucleotide sequence ID" value="NZ_JBCNIW010000033.1"/>
</dbReference>
<evidence type="ECO:0000256" key="2">
    <source>
        <dbReference type="PIRSR" id="PIRSR610300-51"/>
    </source>
</evidence>
<dbReference type="AlphaFoldDB" id="A0A2P7VP87"/>
<keyword evidence="2" id="KW-0479">Metal-binding</keyword>
<name>A0A2P7VP87_9BACL</name>
<dbReference type="InterPro" id="IPR010300">
    <property type="entry name" value="CDO_1"/>
</dbReference>
<feature type="binding site" evidence="2">
    <location>
        <position position="74"/>
    </location>
    <ligand>
        <name>Fe cation</name>
        <dbReference type="ChEBI" id="CHEBI:24875"/>
        <note>catalytic</note>
    </ligand>
</feature>
<organism evidence="3 4">
    <name type="scientific">Brevibacillus fortis</name>
    <dbReference type="NCBI Taxonomy" id="2126352"/>
    <lineage>
        <taxon>Bacteria</taxon>
        <taxon>Bacillati</taxon>
        <taxon>Bacillota</taxon>
        <taxon>Bacilli</taxon>
        <taxon>Bacillales</taxon>
        <taxon>Paenibacillaceae</taxon>
        <taxon>Brevibacillus</taxon>
    </lineage>
</organism>
<evidence type="ECO:0000313" key="3">
    <source>
        <dbReference type="EMBL" id="PSK01032.1"/>
    </source>
</evidence>
<dbReference type="GO" id="GO:0005506">
    <property type="term" value="F:iron ion binding"/>
    <property type="evidence" value="ECO:0007669"/>
    <property type="project" value="InterPro"/>
</dbReference>
<comment type="caution">
    <text evidence="3">The sequence shown here is derived from an EMBL/GenBank/DDBJ whole genome shotgun (WGS) entry which is preliminary data.</text>
</comment>
<keyword evidence="2" id="KW-0408">Iron</keyword>
<keyword evidence="4" id="KW-1185">Reference proteome</keyword>
<dbReference type="SUPFAM" id="SSF51182">
    <property type="entry name" value="RmlC-like cupins"/>
    <property type="match status" value="1"/>
</dbReference>